<evidence type="ECO:0000259" key="1">
    <source>
        <dbReference type="Pfam" id="PF17295"/>
    </source>
</evidence>
<evidence type="ECO:0000313" key="2">
    <source>
        <dbReference type="EMBL" id="RBT67391.1"/>
    </source>
</evidence>
<protein>
    <recommendedName>
        <fullName evidence="1">DUF5348 domain-containing protein</fullName>
    </recommendedName>
</protein>
<comment type="caution">
    <text evidence="2">The sequence shown here is derived from an EMBL/GenBank/DDBJ whole genome shotgun (WGS) entry which is preliminary data.</text>
</comment>
<evidence type="ECO:0000313" key="5">
    <source>
        <dbReference type="Proteomes" id="UP000352698"/>
    </source>
</evidence>
<gene>
    <name evidence="2" type="ORF">EB03_02155</name>
    <name evidence="3" type="ORF">NCTC12204_00292</name>
</gene>
<accession>A0A1V8XAL5</accession>
<dbReference type="EMBL" id="LESJ01000006">
    <property type="protein sequence ID" value="RBT67391.1"/>
    <property type="molecule type" value="Genomic_DNA"/>
</dbReference>
<dbReference type="RefSeq" id="WP_010720238.1">
    <property type="nucleotide sequence ID" value="NZ_AP027299.1"/>
</dbReference>
<dbReference type="InterPro" id="IPR035255">
    <property type="entry name" value="DUF5348"/>
</dbReference>
<dbReference type="GeneID" id="56785982"/>
<proteinExistence type="predicted"/>
<dbReference type="AlphaFoldDB" id="A0A1V8XAL5"/>
<evidence type="ECO:0000313" key="4">
    <source>
        <dbReference type="Proteomes" id="UP000253498"/>
    </source>
</evidence>
<dbReference type="Proteomes" id="UP000352698">
    <property type="component" value="Unassembled WGS sequence"/>
</dbReference>
<reference evidence="3 5" key="2">
    <citation type="submission" date="2019-05" db="EMBL/GenBank/DDBJ databases">
        <authorList>
            <consortium name="Pathogen Informatics"/>
        </authorList>
    </citation>
    <scope>NUCLEOTIDE SEQUENCE [LARGE SCALE GENOMIC DNA]</scope>
    <source>
        <strain evidence="3 5">NCTC12204</strain>
    </source>
</reference>
<reference evidence="2 4" key="1">
    <citation type="submission" date="2015-06" db="EMBL/GenBank/DDBJ databases">
        <title>The Genome Sequence of Enterococcus hirae 88EA1.</title>
        <authorList>
            <consortium name="The Broad Institute Genomics Platform"/>
            <consortium name="The Broad Institute Genome Sequencing Center for Infectious Disease"/>
            <person name="Earl A.M."/>
            <person name="Van Tyne D."/>
            <person name="Lebreton F."/>
            <person name="Saavedra J.T."/>
            <person name="Gilmore M.S."/>
            <person name="Manson McGuire A."/>
            <person name="Clock S."/>
            <person name="Crupain M."/>
            <person name="Rangan U."/>
            <person name="Young S."/>
            <person name="Abouelleil A."/>
            <person name="Cao P."/>
            <person name="Chapman S.B."/>
            <person name="Griggs A."/>
            <person name="Priest M."/>
            <person name="Shea T."/>
            <person name="Wortman J."/>
            <person name="Nusbaum C."/>
            <person name="Birren B."/>
        </authorList>
    </citation>
    <scope>NUCLEOTIDE SEQUENCE [LARGE SCALE GENOMIC DNA]</scope>
    <source>
        <strain evidence="2 4">88EA1</strain>
    </source>
</reference>
<evidence type="ECO:0000313" key="3">
    <source>
        <dbReference type="EMBL" id="VTQ59084.1"/>
    </source>
</evidence>
<dbReference type="Pfam" id="PF17295">
    <property type="entry name" value="DUF5348"/>
    <property type="match status" value="1"/>
</dbReference>
<dbReference type="EMBL" id="CABEEP010000001">
    <property type="protein sequence ID" value="VTQ59084.1"/>
    <property type="molecule type" value="Genomic_DNA"/>
</dbReference>
<dbReference type="Proteomes" id="UP000253498">
    <property type="component" value="Unassembled WGS sequence"/>
</dbReference>
<feature type="domain" description="DUF5348" evidence="1">
    <location>
        <begin position="79"/>
        <end position="158"/>
    </location>
</feature>
<name>A0A1V8XAL5_ENTHR</name>
<organism evidence="2 4">
    <name type="scientific">Enterococcus hirae</name>
    <dbReference type="NCBI Taxonomy" id="1354"/>
    <lineage>
        <taxon>Bacteria</taxon>
        <taxon>Bacillati</taxon>
        <taxon>Bacillota</taxon>
        <taxon>Bacilli</taxon>
        <taxon>Lactobacillales</taxon>
        <taxon>Enterococcaceae</taxon>
        <taxon>Enterococcus</taxon>
    </lineage>
</organism>
<sequence>MRIDEAKREELQLEITKLHNYLTELNHKYYDTKKERVMIDYPNNSEGRQLEQVYNEVFHHLLKVKRELDYYSLPILDTGILKYDEEKERFVFKSVRENLILSAGIDLEILVEDYFTEEKHWVRTRLEYLPQTSGGPQVSGWYITEDKELELEGVMARIRKKPIM</sequence>
<dbReference type="Gene3D" id="2.40.10.390">
    <property type="match status" value="1"/>
</dbReference>